<organism evidence="1 2">
    <name type="scientific">Salicibibacter kimchii</name>
    <dbReference type="NCBI Taxonomy" id="2099786"/>
    <lineage>
        <taxon>Bacteria</taxon>
        <taxon>Bacillati</taxon>
        <taxon>Bacillota</taxon>
        <taxon>Bacilli</taxon>
        <taxon>Bacillales</taxon>
        <taxon>Bacillaceae</taxon>
        <taxon>Salicibibacter</taxon>
    </lineage>
</organism>
<dbReference type="RefSeq" id="WP_114370612.1">
    <property type="nucleotide sequence ID" value="NZ_CP031092.1"/>
</dbReference>
<dbReference type="Proteomes" id="UP000252100">
    <property type="component" value="Chromosome"/>
</dbReference>
<proteinExistence type="predicted"/>
<evidence type="ECO:0000313" key="2">
    <source>
        <dbReference type="Proteomes" id="UP000252100"/>
    </source>
</evidence>
<dbReference type="InterPro" id="IPR008978">
    <property type="entry name" value="HSP20-like_chaperone"/>
</dbReference>
<evidence type="ECO:0000313" key="1">
    <source>
        <dbReference type="EMBL" id="AXF55016.1"/>
    </source>
</evidence>
<dbReference type="AlphaFoldDB" id="A0A345BVN5"/>
<dbReference type="EMBL" id="CP031092">
    <property type="protein sequence ID" value="AXF55016.1"/>
    <property type="molecule type" value="Genomic_DNA"/>
</dbReference>
<gene>
    <name evidence="1" type="ORF">DT065_02630</name>
</gene>
<sequence>MQNSFFPVKVFSRWYTNDAGFFGSSLTPAQTKTEEYWIIRFPIPGMRAENVIAYIDTHTLHIRFQQTTEEKQVNEKTGIVFAYQALMECATHTSLPANADPSSYSVVCCNDHVDIYFNILKGDEHE</sequence>
<protein>
    <recommendedName>
        <fullName evidence="3">Hsp20/alpha crystallin family protein</fullName>
    </recommendedName>
</protein>
<reference evidence="1 2" key="1">
    <citation type="journal article" date="2018" name="J. Microbiol.">
        <title>Salicibibacter kimchii gen. nov., sp. nov., a moderately halophilic and alkalitolerant bacterium in the family Bacillaceae, isolated from kimchi.</title>
        <authorList>
            <person name="Jang J.Y."/>
            <person name="Oh Y.J."/>
            <person name="Lim S.K."/>
            <person name="Park H.K."/>
            <person name="Lee C."/>
            <person name="Kim J.Y."/>
            <person name="Lee M.A."/>
            <person name="Choi H.J."/>
        </authorList>
    </citation>
    <scope>NUCLEOTIDE SEQUENCE [LARGE SCALE GENOMIC DNA]</scope>
    <source>
        <strain evidence="1 2">NKC1-1</strain>
    </source>
</reference>
<dbReference type="CDD" id="cd00298">
    <property type="entry name" value="ACD_sHsps_p23-like"/>
    <property type="match status" value="1"/>
</dbReference>
<dbReference type="SUPFAM" id="SSF49764">
    <property type="entry name" value="HSP20-like chaperones"/>
    <property type="match status" value="1"/>
</dbReference>
<name>A0A345BVN5_9BACI</name>
<keyword evidence="2" id="KW-1185">Reference proteome</keyword>
<dbReference type="OrthoDB" id="2967563at2"/>
<accession>A0A345BVN5</accession>
<evidence type="ECO:0008006" key="3">
    <source>
        <dbReference type="Google" id="ProtNLM"/>
    </source>
</evidence>
<dbReference type="KEGG" id="rue:DT065_02630"/>